<organism evidence="1 2">
    <name type="scientific">Nannocystis pusilla</name>
    <dbReference type="NCBI Taxonomy" id="889268"/>
    <lineage>
        <taxon>Bacteria</taxon>
        <taxon>Pseudomonadati</taxon>
        <taxon>Myxococcota</taxon>
        <taxon>Polyangia</taxon>
        <taxon>Nannocystales</taxon>
        <taxon>Nannocystaceae</taxon>
        <taxon>Nannocystis</taxon>
    </lineage>
</organism>
<comment type="caution">
    <text evidence="1">The sequence shown here is derived from an EMBL/GenBank/DDBJ whole genome shotgun (WGS) entry which is preliminary data.</text>
</comment>
<protein>
    <submittedName>
        <fullName evidence="1">Glycine-rich protein</fullName>
    </submittedName>
</protein>
<gene>
    <name evidence="1" type="ORF">OV079_49495</name>
</gene>
<evidence type="ECO:0000313" key="2">
    <source>
        <dbReference type="Proteomes" id="UP001150924"/>
    </source>
</evidence>
<keyword evidence="2" id="KW-1185">Reference proteome</keyword>
<sequence>MTAGIQSWTVPVTGTYRIEAWGAEGGTQSQYGPGGKGAHVRGDVALAQGEVLRILVGQMGKTGMYYDVGGGGGSFVVKTMGNVPLIVAGGGGAPGNCGVADMTAQNGKGVDGANGNGGTSGNDGTWCGCGGDGSAGGGFNTDGGGNGGKSFMNGGKGADTERPGQCIDSGLGGFGGGGNGGNGGPGGGGYQGGDAGGSGAGGIAYGTGGKSFTSGANKLQEDGVRAGHGQVKITLL</sequence>
<name>A0A9X3J3N7_9BACT</name>
<dbReference type="EMBL" id="JAPNKE010000002">
    <property type="protein sequence ID" value="MCY1013435.1"/>
    <property type="molecule type" value="Genomic_DNA"/>
</dbReference>
<proteinExistence type="predicted"/>
<evidence type="ECO:0000313" key="1">
    <source>
        <dbReference type="EMBL" id="MCY1013435.1"/>
    </source>
</evidence>
<accession>A0A9X3J3N7</accession>
<reference evidence="1" key="1">
    <citation type="submission" date="2022-11" db="EMBL/GenBank/DDBJ databases">
        <title>Minimal conservation of predation-associated metabolite biosynthetic gene clusters underscores biosynthetic potential of Myxococcota including descriptions for ten novel species: Archangium lansinium sp. nov., Myxococcus landrumus sp. nov., Nannocystis bai.</title>
        <authorList>
            <person name="Ahearne A."/>
            <person name="Stevens C."/>
            <person name="Phillips K."/>
        </authorList>
    </citation>
    <scope>NUCLEOTIDE SEQUENCE</scope>
    <source>
        <strain evidence="1">Na p29</strain>
    </source>
</reference>
<dbReference type="Proteomes" id="UP001150924">
    <property type="component" value="Unassembled WGS sequence"/>
</dbReference>
<dbReference type="AlphaFoldDB" id="A0A9X3J3N7"/>
<dbReference type="RefSeq" id="WP_267777372.1">
    <property type="nucleotide sequence ID" value="NZ_JAPNKE010000002.1"/>
</dbReference>